<dbReference type="Gene3D" id="3.90.70.10">
    <property type="entry name" value="Cysteine proteinases"/>
    <property type="match status" value="1"/>
</dbReference>
<dbReference type="GO" id="GO:0009699">
    <property type="term" value="P:phenylpropanoid biosynthetic process"/>
    <property type="evidence" value="ECO:0007669"/>
    <property type="project" value="UniProtKB-ARBA"/>
</dbReference>
<evidence type="ECO:0000256" key="6">
    <source>
        <dbReference type="ARBA" id="ARBA00023180"/>
    </source>
</evidence>
<keyword evidence="4" id="KW-0788">Thiol protease</keyword>
<evidence type="ECO:0000313" key="12">
    <source>
        <dbReference type="EMBL" id="KAH8505462.1"/>
    </source>
</evidence>
<dbReference type="CDD" id="cd02248">
    <property type="entry name" value="Peptidase_C1A"/>
    <property type="match status" value="1"/>
</dbReference>
<dbReference type="Pfam" id="PF00112">
    <property type="entry name" value="Peptidase_C1"/>
    <property type="match status" value="1"/>
</dbReference>
<sequence>MARVTGLVVSSILFLLCCVAAGSSFDESNPIKLVSDRLHDFESSVVKVLGQSRRALSFARFAHRHGKRYETEEEMKLRFAIFSESLDLIRSTNKKGLPYTLGLNQFADWTWQEFQNTTGALEAAYHQAFGKGISLSEQQLVDCARAFNNFGCNGGLPSQAFEYIKFNGGLDTEEAYPYTGKDEACKFSSENVGVQVVESVNITLGAEDELKHAVAFVRPVSVAFEVVGSFRLYKEGVYTTNTCGSTPMDVNHAVLAVGYGVENGIPYWLIKNSWGEDWGDNGYFKMEMGKNMCGIATCASYPVVA</sequence>
<protein>
    <recommendedName>
        <fullName evidence="14">Thiol protease aleurain-like</fullName>
    </recommendedName>
</protein>
<keyword evidence="2" id="KW-0645">Protease</keyword>
<feature type="chain" id="PRO_5035792868" description="Thiol protease aleurain-like" evidence="9">
    <location>
        <begin position="23"/>
        <end position="305"/>
    </location>
</feature>
<keyword evidence="3" id="KW-0378">Hydrolase</keyword>
<dbReference type="InterPro" id="IPR025660">
    <property type="entry name" value="Pept_his_AS"/>
</dbReference>
<dbReference type="SUPFAM" id="SSF54001">
    <property type="entry name" value="Cysteine proteinases"/>
    <property type="match status" value="1"/>
</dbReference>
<dbReference type="GO" id="GO:0006508">
    <property type="term" value="P:proteolysis"/>
    <property type="evidence" value="ECO:0007669"/>
    <property type="project" value="UniProtKB-KW"/>
</dbReference>
<dbReference type="InterPro" id="IPR013128">
    <property type="entry name" value="Peptidase_C1A"/>
</dbReference>
<dbReference type="InterPro" id="IPR039417">
    <property type="entry name" value="Peptidase_C1A_papain-like"/>
</dbReference>
<dbReference type="PANTHER" id="PTHR12411">
    <property type="entry name" value="CYSTEINE PROTEASE FAMILY C1-RELATED"/>
    <property type="match status" value="1"/>
</dbReference>
<keyword evidence="9" id="KW-0732">Signal</keyword>
<dbReference type="InterPro" id="IPR000668">
    <property type="entry name" value="Peptidase_C1A_C"/>
</dbReference>
<dbReference type="SMART" id="SM00848">
    <property type="entry name" value="Inhibitor_I29"/>
    <property type="match status" value="1"/>
</dbReference>
<evidence type="ECO:0000259" key="11">
    <source>
        <dbReference type="SMART" id="SM00848"/>
    </source>
</evidence>
<feature type="domain" description="Peptidase C1A papain C-terminal" evidence="10">
    <location>
        <begin position="103"/>
        <end position="303"/>
    </location>
</feature>
<dbReference type="PROSITE" id="PS00639">
    <property type="entry name" value="THIOL_PROTEASE_HIS"/>
    <property type="match status" value="1"/>
</dbReference>
<comment type="similarity">
    <text evidence="1">Belongs to the peptidase C1 family.</text>
</comment>
<dbReference type="AlphaFoldDB" id="A0A8T2YKC3"/>
<feature type="signal peptide" evidence="9">
    <location>
        <begin position="1"/>
        <end position="22"/>
    </location>
</feature>
<accession>A0A8T2YKC3</accession>
<evidence type="ECO:0008006" key="14">
    <source>
        <dbReference type="Google" id="ProtNLM"/>
    </source>
</evidence>
<comment type="function">
    <text evidence="8">May play a role in proteolysis leading to mobilization of nitrogen during senescence and starvation.</text>
</comment>
<dbReference type="Pfam" id="PF08246">
    <property type="entry name" value="Inhibitor_I29"/>
    <property type="match status" value="1"/>
</dbReference>
<dbReference type="EMBL" id="JACEGQ020000006">
    <property type="protein sequence ID" value="KAH8505462.1"/>
    <property type="molecule type" value="Genomic_DNA"/>
</dbReference>
<keyword evidence="13" id="KW-1185">Reference proteome</keyword>
<evidence type="ECO:0000256" key="8">
    <source>
        <dbReference type="ARBA" id="ARBA00058653"/>
    </source>
</evidence>
<keyword evidence="6" id="KW-0325">Glycoprotein</keyword>
<keyword evidence="5" id="KW-1015">Disulfide bond</keyword>
<comment type="catalytic activity">
    <reaction evidence="7">
        <text>Hydrolysis of proteins, acting as an aminopeptidase (notably, cleaving Arg-|-Xaa bonds) as well as an endopeptidase.</text>
        <dbReference type="EC" id="3.4.22.16"/>
    </reaction>
</comment>
<dbReference type="GO" id="GO:0050547">
    <property type="term" value="F:feruloyl-CoA hydratase/lyase activity"/>
    <property type="evidence" value="ECO:0007669"/>
    <property type="project" value="UniProtKB-ARBA"/>
</dbReference>
<evidence type="ECO:0000259" key="10">
    <source>
        <dbReference type="SMART" id="SM00645"/>
    </source>
</evidence>
<dbReference type="Gene3D" id="1.10.287.2250">
    <property type="match status" value="1"/>
</dbReference>
<evidence type="ECO:0000256" key="9">
    <source>
        <dbReference type="SAM" id="SignalP"/>
    </source>
</evidence>
<dbReference type="SMART" id="SM00645">
    <property type="entry name" value="Pept_C1"/>
    <property type="match status" value="1"/>
</dbReference>
<comment type="caution">
    <text evidence="12">The sequence shown here is derived from an EMBL/GenBank/DDBJ whole genome shotgun (WGS) entry which is preliminary data.</text>
</comment>
<dbReference type="InterPro" id="IPR025661">
    <property type="entry name" value="Pept_asp_AS"/>
</dbReference>
<dbReference type="InterPro" id="IPR038765">
    <property type="entry name" value="Papain-like_cys_pep_sf"/>
</dbReference>
<dbReference type="Proteomes" id="UP000807159">
    <property type="component" value="Chromosome 6"/>
</dbReference>
<proteinExistence type="inferred from homology"/>
<dbReference type="InterPro" id="IPR013201">
    <property type="entry name" value="Prot_inhib_I29"/>
</dbReference>
<reference evidence="12" key="1">
    <citation type="journal article" date="2021" name="J. Hered.">
        <title>Genome Assembly of Salicaceae Populus deltoides (Eastern Cottonwood) I-69 Based on Nanopore Sequencing and Hi-C Technologies.</title>
        <authorList>
            <person name="Bai S."/>
            <person name="Wu H."/>
            <person name="Zhang J."/>
            <person name="Pan Z."/>
            <person name="Zhao W."/>
            <person name="Li Z."/>
            <person name="Tong C."/>
        </authorList>
    </citation>
    <scope>NUCLEOTIDE SEQUENCE</scope>
    <source>
        <tissue evidence="12">Leaf</tissue>
    </source>
</reference>
<dbReference type="GO" id="GO:0004197">
    <property type="term" value="F:cysteine-type endopeptidase activity"/>
    <property type="evidence" value="ECO:0007669"/>
    <property type="project" value="UniProtKB-EC"/>
</dbReference>
<dbReference type="FunFam" id="3.90.70.10:FF:000039">
    <property type="entry name" value="Cysteine proteinase 2, putative"/>
    <property type="match status" value="1"/>
</dbReference>
<organism evidence="12 13">
    <name type="scientific">Populus deltoides</name>
    <name type="common">Eastern poplar</name>
    <name type="synonym">Eastern cottonwood</name>
    <dbReference type="NCBI Taxonomy" id="3696"/>
    <lineage>
        <taxon>Eukaryota</taxon>
        <taxon>Viridiplantae</taxon>
        <taxon>Streptophyta</taxon>
        <taxon>Embryophyta</taxon>
        <taxon>Tracheophyta</taxon>
        <taxon>Spermatophyta</taxon>
        <taxon>Magnoliopsida</taxon>
        <taxon>eudicotyledons</taxon>
        <taxon>Gunneridae</taxon>
        <taxon>Pentapetalae</taxon>
        <taxon>rosids</taxon>
        <taxon>fabids</taxon>
        <taxon>Malpighiales</taxon>
        <taxon>Salicaceae</taxon>
        <taxon>Saliceae</taxon>
        <taxon>Populus</taxon>
    </lineage>
</organism>
<evidence type="ECO:0000256" key="7">
    <source>
        <dbReference type="ARBA" id="ARBA00036517"/>
    </source>
</evidence>
<evidence type="ECO:0000256" key="4">
    <source>
        <dbReference type="ARBA" id="ARBA00022807"/>
    </source>
</evidence>
<evidence type="ECO:0000256" key="1">
    <source>
        <dbReference type="ARBA" id="ARBA00008455"/>
    </source>
</evidence>
<evidence type="ECO:0000313" key="13">
    <source>
        <dbReference type="Proteomes" id="UP000807159"/>
    </source>
</evidence>
<dbReference type="PROSITE" id="PS00640">
    <property type="entry name" value="THIOL_PROTEASE_ASN"/>
    <property type="match status" value="1"/>
</dbReference>
<gene>
    <name evidence="12" type="ORF">H0E87_012630</name>
</gene>
<evidence type="ECO:0000256" key="3">
    <source>
        <dbReference type="ARBA" id="ARBA00022801"/>
    </source>
</evidence>
<name>A0A8T2YKC3_POPDE</name>
<feature type="domain" description="Cathepsin propeptide inhibitor" evidence="11">
    <location>
        <begin position="58"/>
        <end position="114"/>
    </location>
</feature>
<evidence type="ECO:0000256" key="2">
    <source>
        <dbReference type="ARBA" id="ARBA00022670"/>
    </source>
</evidence>
<evidence type="ECO:0000256" key="5">
    <source>
        <dbReference type="ARBA" id="ARBA00023157"/>
    </source>
</evidence>